<evidence type="ECO:0000313" key="3">
    <source>
        <dbReference type="WBParaSite" id="TREG1_108700.1"/>
    </source>
</evidence>
<dbReference type="WBParaSite" id="TREG1_108700.1">
    <property type="protein sequence ID" value="TREG1_108700.1"/>
    <property type="gene ID" value="TREG1_108700"/>
</dbReference>
<evidence type="ECO:0000256" key="1">
    <source>
        <dbReference type="SAM" id="Phobius"/>
    </source>
</evidence>
<organism evidence="2 3">
    <name type="scientific">Trichobilharzia regenti</name>
    <name type="common">Nasal bird schistosome</name>
    <dbReference type="NCBI Taxonomy" id="157069"/>
    <lineage>
        <taxon>Eukaryota</taxon>
        <taxon>Metazoa</taxon>
        <taxon>Spiralia</taxon>
        <taxon>Lophotrochozoa</taxon>
        <taxon>Platyhelminthes</taxon>
        <taxon>Trematoda</taxon>
        <taxon>Digenea</taxon>
        <taxon>Strigeidida</taxon>
        <taxon>Schistosomatoidea</taxon>
        <taxon>Schistosomatidae</taxon>
        <taxon>Trichobilharzia</taxon>
    </lineage>
</organism>
<accession>A0AA85IMW5</accession>
<reference evidence="2" key="1">
    <citation type="submission" date="2022-06" db="EMBL/GenBank/DDBJ databases">
        <authorList>
            <person name="Berger JAMES D."/>
            <person name="Berger JAMES D."/>
        </authorList>
    </citation>
    <scope>NUCLEOTIDE SEQUENCE [LARGE SCALE GENOMIC DNA]</scope>
</reference>
<keyword evidence="1" id="KW-0472">Membrane</keyword>
<proteinExistence type="predicted"/>
<dbReference type="Proteomes" id="UP000050795">
    <property type="component" value="Unassembled WGS sequence"/>
</dbReference>
<dbReference type="AlphaFoldDB" id="A0AA85IMW5"/>
<reference evidence="3" key="2">
    <citation type="submission" date="2023-11" db="UniProtKB">
        <authorList>
            <consortium name="WormBaseParasite"/>
        </authorList>
    </citation>
    <scope>IDENTIFICATION</scope>
</reference>
<sequence>MISACFKVQIIQHLYLYMLDKLFCYAASAVTLEDDRRGMIKNDSVENLDTYNDELIERDIELTEGGVKVKSSLAPDNKGFKLHYPIYLAKCGIEAIIEDSVTKRFSAAELRVWNFLSRNQSYVYVKKDNHTTLMCLWLIGVIVRYAIFLPCRLFHVNYLHLD</sequence>
<protein>
    <submittedName>
        <fullName evidence="3">Uncharacterized protein</fullName>
    </submittedName>
</protein>
<keyword evidence="1" id="KW-1133">Transmembrane helix</keyword>
<keyword evidence="1" id="KW-0812">Transmembrane</keyword>
<evidence type="ECO:0000313" key="2">
    <source>
        <dbReference type="Proteomes" id="UP000050795"/>
    </source>
</evidence>
<name>A0AA85IMW5_TRIRE</name>
<feature type="transmembrane region" description="Helical" evidence="1">
    <location>
        <begin position="135"/>
        <end position="155"/>
    </location>
</feature>
<keyword evidence="2" id="KW-1185">Reference proteome</keyword>